<dbReference type="GO" id="GO:0003676">
    <property type="term" value="F:nucleic acid binding"/>
    <property type="evidence" value="ECO:0007669"/>
    <property type="project" value="InterPro"/>
</dbReference>
<feature type="domain" description="Integrase catalytic" evidence="1">
    <location>
        <begin position="72"/>
        <end position="235"/>
    </location>
</feature>
<dbReference type="InterPro" id="IPR001584">
    <property type="entry name" value="Integrase_cat-core"/>
</dbReference>
<dbReference type="EMBL" id="AY613856">
    <property type="protein sequence ID" value="AAT47863.1"/>
    <property type="molecule type" value="Genomic_DNA"/>
</dbReference>
<dbReference type="Pfam" id="PF00665">
    <property type="entry name" value="rve"/>
    <property type="match status" value="1"/>
</dbReference>
<proteinExistence type="predicted"/>
<dbReference type="PANTHER" id="PTHR46585:SF1">
    <property type="entry name" value="CHROMO DOMAIN-CONTAINING PROTEIN"/>
    <property type="match status" value="1"/>
</dbReference>
<accession>Q66S34</accession>
<gene>
    <name evidence="2" type="ORF">008-22</name>
</gene>
<dbReference type="PANTHER" id="PTHR46585">
    <property type="entry name" value="INTEGRASE CORE DOMAIN CONTAINING PROTEIN"/>
    <property type="match status" value="1"/>
</dbReference>
<dbReference type="InterPro" id="IPR036397">
    <property type="entry name" value="RNaseH_sf"/>
</dbReference>
<dbReference type="GO" id="GO:0015074">
    <property type="term" value="P:DNA integration"/>
    <property type="evidence" value="ECO:0007669"/>
    <property type="project" value="InterPro"/>
</dbReference>
<protein>
    <submittedName>
        <fullName evidence="2">HASI and integrase-like protein</fullName>
    </submittedName>
</protein>
<evidence type="ECO:0000259" key="1">
    <source>
        <dbReference type="PROSITE" id="PS50994"/>
    </source>
</evidence>
<dbReference type="Gene3D" id="3.30.420.10">
    <property type="entry name" value="Ribonuclease H-like superfamily/Ribonuclease H"/>
    <property type="match status" value="1"/>
</dbReference>
<reference evidence="2" key="1">
    <citation type="journal article" date="2004" name="Nature">
        <title>Hox cluster disintegration with persistent anteroposterior order of expression in Oikopleura dioica.</title>
        <authorList>
            <person name="Seo H.C."/>
            <person name="Edvardsen R.B."/>
            <person name="Maeland A.D."/>
            <person name="Bjordal M."/>
            <person name="Jensen M.F."/>
            <person name="Hansen A."/>
            <person name="Flaat M."/>
            <person name="Weissenbach J."/>
            <person name="Lehrach H."/>
            <person name="Wincker P."/>
            <person name="Reinhardt R."/>
            <person name="Chourrout D."/>
        </authorList>
    </citation>
    <scope>NUCLEOTIDE SEQUENCE</scope>
</reference>
<reference evidence="2" key="2">
    <citation type="journal article" date="2005" name="Curr. Biol.">
        <title>Remodelling of the homeobox gene complement in the tunicate Oikopleura dioica.</title>
        <authorList>
            <person name="Edvardsen R.B."/>
            <person name="Seo H.C."/>
            <person name="Jensen M.F."/>
            <person name="Mialon A."/>
            <person name="Mikhaleva J."/>
            <person name="Bjordal M."/>
            <person name="Cartry J."/>
            <person name="Reinhardt R."/>
            <person name="Weissenbach J."/>
            <person name="Wincker P."/>
            <person name="Chourrout D."/>
        </authorList>
    </citation>
    <scope>NUCLEOTIDE SEQUENCE</scope>
</reference>
<dbReference type="PROSITE" id="PS50994">
    <property type="entry name" value="INTEGRASE"/>
    <property type="match status" value="1"/>
</dbReference>
<dbReference type="SUPFAM" id="SSF53098">
    <property type="entry name" value="Ribonuclease H-like"/>
    <property type="match status" value="1"/>
</dbReference>
<evidence type="ECO:0000313" key="2">
    <source>
        <dbReference type="EMBL" id="AAT47863.1"/>
    </source>
</evidence>
<dbReference type="AlphaFoldDB" id="Q66S34"/>
<name>Q66S34_OIKDI</name>
<sequence length="462" mass="53694">MAINLRKFAKEKTKNVTQGTQTDSSRQIDQIYTNVKSIPAYSSKISKYLQEKDVHSKHGRIVKRRFPRRRIIVTHPFQIFMADLIEYTKNASMKHANRNRVYILIVIDCFSKYIWLRPLKKKTAKPVSSSLREIIEGLTSFPNTVITDEGKEFYNKEVRKVFDDFNIHHYSIKTKMKASIAERAIRTIKTRIERYMHENKTKKWLDVLPDIESGYNSTPHRSIGLAPEQVNIANSKKVFKTLYPDIDLITKPKLSKGNIVRVLRKKSLFEKGYKQNWSSKVYIITKTRQQAGRVWYKLSCLNGTVKEGSHYFYELKLVSNDIESYRNRVKHSTLRPLSDEFFVSVCNFYEPGISRERIEVDDGTSRALSEIFPLETSNSFPVSSWKKLTIRVADTETKIYGEMTIMSTSLYCIRVPATDDCINLIVSDDFGTSKMVQIVFSTTRRFNVGTRCILTQENLICF</sequence>
<dbReference type="InterPro" id="IPR012337">
    <property type="entry name" value="RNaseH-like_sf"/>
</dbReference>
<organism evidence="2">
    <name type="scientific">Oikopleura dioica</name>
    <name type="common">Tunicate</name>
    <dbReference type="NCBI Taxonomy" id="34765"/>
    <lineage>
        <taxon>Eukaryota</taxon>
        <taxon>Metazoa</taxon>
        <taxon>Chordata</taxon>
        <taxon>Tunicata</taxon>
        <taxon>Appendicularia</taxon>
        <taxon>Copelata</taxon>
        <taxon>Oikopleuridae</taxon>
        <taxon>Oikopleura</taxon>
    </lineage>
</organism>